<keyword evidence="1" id="KW-0472">Membrane</keyword>
<keyword evidence="1" id="KW-1133">Transmembrane helix</keyword>
<proteinExistence type="predicted"/>
<feature type="domain" description="Protein FecR C-terminal" evidence="3">
    <location>
        <begin position="246"/>
        <end position="311"/>
    </location>
</feature>
<dbReference type="PANTHER" id="PTHR30273:SF2">
    <property type="entry name" value="PROTEIN FECR"/>
    <property type="match status" value="1"/>
</dbReference>
<evidence type="ECO:0000259" key="3">
    <source>
        <dbReference type="Pfam" id="PF16344"/>
    </source>
</evidence>
<comment type="caution">
    <text evidence="4">The sequence shown here is derived from an EMBL/GenBank/DDBJ whole genome shotgun (WGS) entry which is preliminary data.</text>
</comment>
<dbReference type="InterPro" id="IPR006860">
    <property type="entry name" value="FecR"/>
</dbReference>
<protein>
    <submittedName>
        <fullName evidence="4">FecR family protein</fullName>
    </submittedName>
</protein>
<organism evidence="4 5">
    <name type="scientific">Mucilaginibacter conchicola</name>
    <dbReference type="NCBI Taxonomy" id="2303333"/>
    <lineage>
        <taxon>Bacteria</taxon>
        <taxon>Pseudomonadati</taxon>
        <taxon>Bacteroidota</taxon>
        <taxon>Sphingobacteriia</taxon>
        <taxon>Sphingobacteriales</taxon>
        <taxon>Sphingobacteriaceae</taxon>
        <taxon>Mucilaginibacter</taxon>
    </lineage>
</organism>
<dbReference type="PIRSF" id="PIRSF018266">
    <property type="entry name" value="FecR"/>
    <property type="match status" value="1"/>
</dbReference>
<dbReference type="RefSeq" id="WP_117390443.1">
    <property type="nucleotide sequence ID" value="NZ_QWDC01000001.1"/>
</dbReference>
<dbReference type="Gene3D" id="2.60.120.1440">
    <property type="match status" value="1"/>
</dbReference>
<evidence type="ECO:0000259" key="2">
    <source>
        <dbReference type="Pfam" id="PF04773"/>
    </source>
</evidence>
<dbReference type="Proteomes" id="UP000264217">
    <property type="component" value="Unassembled WGS sequence"/>
</dbReference>
<accession>A0A372NXP5</accession>
<dbReference type="Pfam" id="PF04773">
    <property type="entry name" value="FecR"/>
    <property type="match status" value="1"/>
</dbReference>
<evidence type="ECO:0000313" key="4">
    <source>
        <dbReference type="EMBL" id="RFZ94885.1"/>
    </source>
</evidence>
<evidence type="ECO:0000256" key="1">
    <source>
        <dbReference type="SAM" id="Phobius"/>
    </source>
</evidence>
<gene>
    <name evidence="4" type="ORF">D0C36_04960</name>
</gene>
<dbReference type="EMBL" id="QWDC01000001">
    <property type="protein sequence ID" value="RFZ94885.1"/>
    <property type="molecule type" value="Genomic_DNA"/>
</dbReference>
<dbReference type="Pfam" id="PF16344">
    <property type="entry name" value="FecR_C"/>
    <property type="match status" value="1"/>
</dbReference>
<dbReference type="GO" id="GO:0016989">
    <property type="term" value="F:sigma factor antagonist activity"/>
    <property type="evidence" value="ECO:0007669"/>
    <property type="project" value="TreeGrafter"/>
</dbReference>
<feature type="domain" description="FecR protein" evidence="2">
    <location>
        <begin position="104"/>
        <end position="199"/>
    </location>
</feature>
<feature type="transmembrane region" description="Helical" evidence="1">
    <location>
        <begin position="73"/>
        <end position="90"/>
    </location>
</feature>
<keyword evidence="1" id="KW-0812">Transmembrane</keyword>
<reference evidence="4 5" key="1">
    <citation type="submission" date="2018-08" db="EMBL/GenBank/DDBJ databases">
        <title>Mucilaginibacter sp. MYSH2.</title>
        <authorList>
            <person name="Seo T."/>
        </authorList>
    </citation>
    <scope>NUCLEOTIDE SEQUENCE [LARGE SCALE GENOMIC DNA]</scope>
    <source>
        <strain evidence="4 5">MYSH2</strain>
    </source>
</reference>
<keyword evidence="5" id="KW-1185">Reference proteome</keyword>
<dbReference type="AlphaFoldDB" id="A0A372NXP5"/>
<evidence type="ECO:0000313" key="5">
    <source>
        <dbReference type="Proteomes" id="UP000264217"/>
    </source>
</evidence>
<name>A0A372NXP5_9SPHI</name>
<dbReference type="Gene3D" id="3.55.50.30">
    <property type="match status" value="1"/>
</dbReference>
<sequence length="313" mass="35106">MDITKFRKKLERYLKGTANETESAIVEAWYKSYQDAEEAEIGSENKETVKNAIRQKIHKTTTTPVIKLKWRNYSVAAGLLLVSGIALFFIKNRGQATSEDIYTTLQTKAGEVKQIVLPDSSVMWVNSLSKVRIPAAFNGSIRNILLDDGEVFLKVKHNDAKPFRVNTHTLQVQVLGTSFNVKAYASIKHTSVAVATGKVAVSTAGKRLSFLTPGQELVFDEKTKAFKQNNIDISATQGWKDGETYLTQANFDELSLIVKNMFGLKLKAASKAVEQYQFTLRLKRNMPADDALKIISLIHNTHFRREGDEVVLY</sequence>
<dbReference type="PANTHER" id="PTHR30273">
    <property type="entry name" value="PERIPLASMIC SIGNAL SENSOR AND SIGMA FACTOR ACTIVATOR FECR-RELATED"/>
    <property type="match status" value="1"/>
</dbReference>
<dbReference type="OrthoDB" id="1452822at2"/>
<dbReference type="InterPro" id="IPR012373">
    <property type="entry name" value="Ferrdict_sens_TM"/>
</dbReference>
<dbReference type="InterPro" id="IPR032508">
    <property type="entry name" value="FecR_C"/>
</dbReference>